<evidence type="ECO:0000256" key="2">
    <source>
        <dbReference type="ARBA" id="ARBA00022475"/>
    </source>
</evidence>
<dbReference type="Pfam" id="PF16178">
    <property type="entry name" value="Anoct_dimer"/>
    <property type="match status" value="1"/>
</dbReference>
<evidence type="ECO:0000259" key="9">
    <source>
        <dbReference type="Pfam" id="PF16178"/>
    </source>
</evidence>
<keyword evidence="5 7" id="KW-0472">Membrane</keyword>
<protein>
    <submittedName>
        <fullName evidence="10">Anoctamin-3</fullName>
    </submittedName>
</protein>
<dbReference type="InterPro" id="IPR032394">
    <property type="entry name" value="Anoct_dimer"/>
</dbReference>
<evidence type="ECO:0000256" key="4">
    <source>
        <dbReference type="ARBA" id="ARBA00022989"/>
    </source>
</evidence>
<feature type="transmembrane region" description="Helical" evidence="7">
    <location>
        <begin position="476"/>
        <end position="494"/>
    </location>
</feature>
<dbReference type="GO" id="GO:0046983">
    <property type="term" value="F:protein dimerization activity"/>
    <property type="evidence" value="ECO:0007669"/>
    <property type="project" value="InterPro"/>
</dbReference>
<evidence type="ECO:0000259" key="8">
    <source>
        <dbReference type="Pfam" id="PF04547"/>
    </source>
</evidence>
<evidence type="ECO:0000256" key="7">
    <source>
        <dbReference type="SAM" id="Phobius"/>
    </source>
</evidence>
<evidence type="ECO:0000256" key="3">
    <source>
        <dbReference type="ARBA" id="ARBA00022692"/>
    </source>
</evidence>
<feature type="domain" description="Anoctamin dimerisation" evidence="9">
    <location>
        <begin position="48"/>
        <end position="248"/>
    </location>
</feature>
<evidence type="ECO:0000256" key="5">
    <source>
        <dbReference type="ARBA" id="ARBA00023136"/>
    </source>
</evidence>
<dbReference type="OrthoDB" id="18915at2759"/>
<feature type="transmembrane region" description="Helical" evidence="7">
    <location>
        <begin position="312"/>
        <end position="329"/>
    </location>
</feature>
<feature type="transmembrane region" description="Helical" evidence="7">
    <location>
        <begin position="585"/>
        <end position="604"/>
    </location>
</feature>
<feature type="transmembrane region" description="Helical" evidence="7">
    <location>
        <begin position="384"/>
        <end position="408"/>
    </location>
</feature>
<gene>
    <name evidence="10" type="primary">ANO3_1</name>
    <name evidence="10" type="ORF">PHYPSEUDO_002170</name>
</gene>
<feature type="transmembrane region" description="Helical" evidence="7">
    <location>
        <begin position="514"/>
        <end position="539"/>
    </location>
</feature>
<keyword evidence="2" id="KW-1003">Cell membrane</keyword>
<dbReference type="EMBL" id="JAGDFM010000136">
    <property type="protein sequence ID" value="KAG7384855.1"/>
    <property type="molecule type" value="Genomic_DNA"/>
</dbReference>
<proteinExistence type="predicted"/>
<reference evidence="10" key="1">
    <citation type="submission" date="2021-02" db="EMBL/GenBank/DDBJ databases">
        <authorList>
            <person name="Palmer J.M."/>
        </authorList>
    </citation>
    <scope>NUCLEOTIDE SEQUENCE</scope>
    <source>
        <strain evidence="10">SCRP734</strain>
    </source>
</reference>
<dbReference type="Proteomes" id="UP000694044">
    <property type="component" value="Unassembled WGS sequence"/>
</dbReference>
<keyword evidence="11" id="KW-1185">Reference proteome</keyword>
<evidence type="ECO:0000313" key="11">
    <source>
        <dbReference type="Proteomes" id="UP000694044"/>
    </source>
</evidence>
<evidence type="ECO:0000256" key="6">
    <source>
        <dbReference type="ARBA" id="ARBA00023180"/>
    </source>
</evidence>
<dbReference type="GO" id="GO:0005886">
    <property type="term" value="C:plasma membrane"/>
    <property type="evidence" value="ECO:0007669"/>
    <property type="project" value="UniProtKB-SubCell"/>
</dbReference>
<dbReference type="PANTHER" id="PTHR12308:SF73">
    <property type="entry name" value="ANOCTAMIN"/>
    <property type="match status" value="1"/>
</dbReference>
<keyword evidence="6" id="KW-0325">Glycoprotein</keyword>
<keyword evidence="4 7" id="KW-1133">Transmembrane helix</keyword>
<dbReference type="InterPro" id="IPR007632">
    <property type="entry name" value="Anoctamin"/>
</dbReference>
<feature type="transmembrane region" description="Helical" evidence="7">
    <location>
        <begin position="632"/>
        <end position="659"/>
    </location>
</feature>
<organism evidence="10 11">
    <name type="scientific">Phytophthora pseudosyringae</name>
    <dbReference type="NCBI Taxonomy" id="221518"/>
    <lineage>
        <taxon>Eukaryota</taxon>
        <taxon>Sar</taxon>
        <taxon>Stramenopiles</taxon>
        <taxon>Oomycota</taxon>
        <taxon>Peronosporomycetes</taxon>
        <taxon>Peronosporales</taxon>
        <taxon>Peronosporaceae</taxon>
        <taxon>Phytophthora</taxon>
    </lineage>
</organism>
<feature type="transmembrane region" description="Helical" evidence="7">
    <location>
        <begin position="285"/>
        <end position="305"/>
    </location>
</feature>
<dbReference type="InterPro" id="IPR049452">
    <property type="entry name" value="Anoctamin_TM"/>
</dbReference>
<name>A0A8T1VU35_9STRA</name>
<evidence type="ECO:0000313" key="10">
    <source>
        <dbReference type="EMBL" id="KAG7384855.1"/>
    </source>
</evidence>
<dbReference type="AlphaFoldDB" id="A0A8T1VU35"/>
<evidence type="ECO:0000256" key="1">
    <source>
        <dbReference type="ARBA" id="ARBA00004651"/>
    </source>
</evidence>
<accession>A0A8T1VU35</accession>
<dbReference type="PANTHER" id="PTHR12308">
    <property type="entry name" value="ANOCTAMIN"/>
    <property type="match status" value="1"/>
</dbReference>
<dbReference type="Pfam" id="PF04547">
    <property type="entry name" value="Anoctamin"/>
    <property type="match status" value="1"/>
</dbReference>
<comment type="subcellular location">
    <subcellularLocation>
        <location evidence="1">Cell membrane</location>
        <topology evidence="1">Multi-pass membrane protein</topology>
    </subcellularLocation>
</comment>
<comment type="caution">
    <text evidence="10">The sequence shown here is derived from an EMBL/GenBank/DDBJ whole genome shotgun (WGS) entry which is preliminary data.</text>
</comment>
<sequence length="742" mass="85352">MSGASIANKLQVLKTGISRRGSSLNASLKAKDVRLQLDGEFAHENGYSFDYVLVFQVHEEKVELSEQQKKFSMRTILQHLARGGIETKMFYSVDRDRVFCKLRATLERLAKEADRIDYKVEFEPSELRKIAETGYEEQNIKKINIKDEHRVSHRDPFENIFAKFDVEPRLYPAYRKHGHKQIPFRGVDRIKLMLNIIKTRGEGGCGLNISELLRDQCLVAAFPLHEADELKHLREKWFSWRFAPWQQPLSDIKDYFGEKVGLYFAWLGRSFFHWSTQTLTNPCHYTTWLIAPAIIGCLLFANVLVEDTADSLLVPYFGLFMALWSIFYYEYWKRYNSTLALEWGMSTFEEEEVERPEFEGKPTISPIDGSEIRYFSPQTRFRRIMGSLFFIAMLVLLVVGVVAGIFVFRYAATSGKWKDMFTVNGMQLGGAAASTVNAIQIMVMNNVYSTVAAKLNHFENHRTDTEYEDHLIGKTFLFQFVNSYASLFYVAFIKTSVEGHESCKPEGHGCMDELMMSLGIIFILRLTSGNFFEAGLPWIMTKLKRNKSKGNGSDRELSPSETQLDLDVYDQKGTFDDYNEMIIQFGYVTLFVVSFPLAPAFALFNNFFEIRIDAHKLVNATRRPDPRGAQDIGTWGTIIDLMGSIAMVTNVALICFTSRRTTVHLTDHERLWMFVCVEHGLILLKYFLTLIVDDEPHDVALQKQRCNFIVNKIVNLIADDDDEEMAKGNQVRVDLTVFDEDI</sequence>
<keyword evidence="3 7" id="KW-0812">Transmembrane</keyword>
<dbReference type="GO" id="GO:0005254">
    <property type="term" value="F:chloride channel activity"/>
    <property type="evidence" value="ECO:0007669"/>
    <property type="project" value="TreeGrafter"/>
</dbReference>
<feature type="domain" description="Anoctamin transmembrane" evidence="8">
    <location>
        <begin position="252"/>
        <end position="705"/>
    </location>
</feature>